<feature type="transmembrane region" description="Helical" evidence="1">
    <location>
        <begin position="59"/>
        <end position="76"/>
    </location>
</feature>
<dbReference type="Proteomes" id="UP000265566">
    <property type="component" value="Chromosome 1"/>
</dbReference>
<keyword evidence="1" id="KW-1133">Transmembrane helix</keyword>
<protein>
    <recommendedName>
        <fullName evidence="4">Transmembrane protein</fullName>
    </recommendedName>
</protein>
<evidence type="ECO:0000313" key="3">
    <source>
        <dbReference type="Proteomes" id="UP000265566"/>
    </source>
</evidence>
<feature type="transmembrane region" description="Helical" evidence="1">
    <location>
        <begin position="82"/>
        <end position="100"/>
    </location>
</feature>
<feature type="transmembrane region" description="Helical" evidence="1">
    <location>
        <begin position="18"/>
        <end position="38"/>
    </location>
</feature>
<dbReference type="EMBL" id="PSQE01000001">
    <property type="protein sequence ID" value="RHN79575.1"/>
    <property type="molecule type" value="Genomic_DNA"/>
</dbReference>
<dbReference type="AlphaFoldDB" id="A0A396JTM3"/>
<dbReference type="Gramene" id="rna3388">
    <property type="protein sequence ID" value="RHN79575.1"/>
    <property type="gene ID" value="gene3388"/>
</dbReference>
<feature type="transmembrane region" description="Helical" evidence="1">
    <location>
        <begin position="120"/>
        <end position="142"/>
    </location>
</feature>
<keyword evidence="1" id="KW-0472">Membrane</keyword>
<proteinExistence type="predicted"/>
<keyword evidence="1" id="KW-0812">Transmembrane</keyword>
<accession>A0A396JTM3</accession>
<evidence type="ECO:0000256" key="1">
    <source>
        <dbReference type="SAM" id="Phobius"/>
    </source>
</evidence>
<gene>
    <name evidence="2" type="ORF">MtrunA17_Chr1g0178861</name>
</gene>
<organism evidence="2 3">
    <name type="scientific">Medicago truncatula</name>
    <name type="common">Barrel medic</name>
    <name type="synonym">Medicago tribuloides</name>
    <dbReference type="NCBI Taxonomy" id="3880"/>
    <lineage>
        <taxon>Eukaryota</taxon>
        <taxon>Viridiplantae</taxon>
        <taxon>Streptophyta</taxon>
        <taxon>Embryophyta</taxon>
        <taxon>Tracheophyta</taxon>
        <taxon>Spermatophyta</taxon>
        <taxon>Magnoliopsida</taxon>
        <taxon>eudicotyledons</taxon>
        <taxon>Gunneridae</taxon>
        <taxon>Pentapetalae</taxon>
        <taxon>rosids</taxon>
        <taxon>fabids</taxon>
        <taxon>Fabales</taxon>
        <taxon>Fabaceae</taxon>
        <taxon>Papilionoideae</taxon>
        <taxon>50 kb inversion clade</taxon>
        <taxon>NPAAA clade</taxon>
        <taxon>Hologalegina</taxon>
        <taxon>IRL clade</taxon>
        <taxon>Trifolieae</taxon>
        <taxon>Medicago</taxon>
    </lineage>
</organism>
<comment type="caution">
    <text evidence="2">The sequence shown here is derived from an EMBL/GenBank/DDBJ whole genome shotgun (WGS) entry which is preliminary data.</text>
</comment>
<sequence length="264" mass="30372">MPDPPLVSCRCHRCPTHLLSVVVIFSIVLISTNIRYFSLNNYINNTRFTLKIEIKNLKLFYEFVTFIMLLGFPLHINFQTFTIFEALCILNWVIALENRFYTRFVVLVGGWGILPRSFSYVLGGCFMWKGVVMRIFPAYWFMLFSSTQSVNLVNLHACRSIRVIVACDPRTGKITLICASFPKNFGWDVARVLQILNMNVTVKQDPLRRGDTSDNHVIVNIKVLNQLRKTNTVVLAYACDRPMTVESLSAFWLPCLCQNLELVV</sequence>
<name>A0A396JTM3_MEDTR</name>
<evidence type="ECO:0000313" key="2">
    <source>
        <dbReference type="EMBL" id="RHN79575.1"/>
    </source>
</evidence>
<reference evidence="3" key="1">
    <citation type="journal article" date="2018" name="Nat. Plants">
        <title>Whole-genome landscape of Medicago truncatula symbiotic genes.</title>
        <authorList>
            <person name="Pecrix Y."/>
            <person name="Staton S.E."/>
            <person name="Sallet E."/>
            <person name="Lelandais-Briere C."/>
            <person name="Moreau S."/>
            <person name="Carrere S."/>
            <person name="Blein T."/>
            <person name="Jardinaud M.F."/>
            <person name="Latrasse D."/>
            <person name="Zouine M."/>
            <person name="Zahm M."/>
            <person name="Kreplak J."/>
            <person name="Mayjonade B."/>
            <person name="Satge C."/>
            <person name="Perez M."/>
            <person name="Cauet S."/>
            <person name="Marande W."/>
            <person name="Chantry-Darmon C."/>
            <person name="Lopez-Roques C."/>
            <person name="Bouchez O."/>
            <person name="Berard A."/>
            <person name="Debelle F."/>
            <person name="Munos S."/>
            <person name="Bendahmane A."/>
            <person name="Berges H."/>
            <person name="Niebel A."/>
            <person name="Buitink J."/>
            <person name="Frugier F."/>
            <person name="Benhamed M."/>
            <person name="Crespi M."/>
            <person name="Gouzy J."/>
            <person name="Gamas P."/>
        </authorList>
    </citation>
    <scope>NUCLEOTIDE SEQUENCE [LARGE SCALE GENOMIC DNA]</scope>
    <source>
        <strain evidence="3">cv. Jemalong A17</strain>
    </source>
</reference>
<evidence type="ECO:0008006" key="4">
    <source>
        <dbReference type="Google" id="ProtNLM"/>
    </source>
</evidence>